<protein>
    <recommendedName>
        <fullName evidence="6">UDP-N-acetylglucosamine--dolichyl-phosphate N-acetylglucosaminephosphotransferase</fullName>
        <ecNumber evidence="5">2.7.8.15</ecNumber>
    </recommendedName>
    <alternativeName>
        <fullName evidence="15">GlcNAc-1-P transferase</fullName>
    </alternativeName>
    <alternativeName>
        <fullName evidence="16">N-acetylglucosamine-1-phosphate transferase</fullName>
    </alternativeName>
</protein>
<dbReference type="InterPro" id="IPR033895">
    <property type="entry name" value="GPT"/>
</dbReference>
<dbReference type="GO" id="GO:0046872">
    <property type="term" value="F:metal ion binding"/>
    <property type="evidence" value="ECO:0007669"/>
    <property type="project" value="UniProtKB-KW"/>
</dbReference>
<reference evidence="21" key="1">
    <citation type="submission" date="2022-07" db="EMBL/GenBank/DDBJ databases">
        <title>Phylogenomic reconstructions and comparative analyses of Kickxellomycotina fungi.</title>
        <authorList>
            <person name="Reynolds N.K."/>
            <person name="Stajich J.E."/>
            <person name="Barry K."/>
            <person name="Grigoriev I.V."/>
            <person name="Crous P."/>
            <person name="Smith M.E."/>
        </authorList>
    </citation>
    <scope>NUCLEOTIDE SEQUENCE</scope>
    <source>
        <strain evidence="21">NBRC 105413</strain>
    </source>
</reference>
<comment type="function">
    <text evidence="17">UDP-N-acetylglucosamine--dolichyl-phosphate N-acetylglucosaminephosphotransferase that operates in the biosynthetic pathway of dolichol-linked oligosaccharides, the glycan precursors employed in protein asparagine (N)-glycosylation. The assembly of dolichol-linked oligosaccharides begins on the cytosolic side of the endoplasmic reticulum membrane and finishes in its lumen. The sequential addition of sugars to dolichol pyrophosphate produces dolichol-linked oligosaccharides containing fourteen sugars, including two GlcNAcs, nine mannoses and three glucoses. Once assembled, the oligosaccharide is transferred from the lipid to nascent proteins by oligosaccharyltransferases. Catalyzes the initial step of dolichol-linked oligosaccharide biosynthesis, transfering GlcNAc-1-P from cytosolic UDP-GlcNAc onto the carrier lipid dolichyl phosphate (P-dolichol), yielding GlcNAc-P-P-dolichol embedded in the cytoplasmic leaflet of the endoplasmic reticulum membrane.</text>
</comment>
<keyword evidence="14 20" id="KW-0472">Membrane</keyword>
<feature type="compositionally biased region" description="Low complexity" evidence="19">
    <location>
        <begin position="417"/>
        <end position="453"/>
    </location>
</feature>
<evidence type="ECO:0000256" key="19">
    <source>
        <dbReference type="SAM" id="MobiDB-lite"/>
    </source>
</evidence>
<comment type="similarity">
    <text evidence="4">Belongs to the glycosyltransferase 4 family.</text>
</comment>
<evidence type="ECO:0000313" key="21">
    <source>
        <dbReference type="EMBL" id="KAJ1644871.1"/>
    </source>
</evidence>
<keyword evidence="7" id="KW-0328">Glycosyltransferase</keyword>
<keyword evidence="10" id="KW-0479">Metal-binding</keyword>
<comment type="caution">
    <text evidence="21">The sequence shown here is derived from an EMBL/GenBank/DDBJ whole genome shotgun (WGS) entry which is preliminary data.</text>
</comment>
<evidence type="ECO:0000256" key="9">
    <source>
        <dbReference type="ARBA" id="ARBA00022692"/>
    </source>
</evidence>
<keyword evidence="22" id="KW-1185">Reference proteome</keyword>
<keyword evidence="12" id="KW-0460">Magnesium</keyword>
<evidence type="ECO:0000313" key="22">
    <source>
        <dbReference type="Proteomes" id="UP001145021"/>
    </source>
</evidence>
<keyword evidence="8 21" id="KW-0808">Transferase</keyword>
<evidence type="ECO:0000256" key="8">
    <source>
        <dbReference type="ARBA" id="ARBA00022679"/>
    </source>
</evidence>
<evidence type="ECO:0000256" key="4">
    <source>
        <dbReference type="ARBA" id="ARBA00009317"/>
    </source>
</evidence>
<comment type="cofactor">
    <cofactor evidence="1">
        <name>Mg(2+)</name>
        <dbReference type="ChEBI" id="CHEBI:18420"/>
    </cofactor>
</comment>
<evidence type="ECO:0000256" key="14">
    <source>
        <dbReference type="ARBA" id="ARBA00023136"/>
    </source>
</evidence>
<feature type="transmembrane region" description="Helical" evidence="20">
    <location>
        <begin position="149"/>
        <end position="173"/>
    </location>
</feature>
<evidence type="ECO:0000256" key="1">
    <source>
        <dbReference type="ARBA" id="ARBA00001946"/>
    </source>
</evidence>
<dbReference type="GO" id="GO:0003975">
    <property type="term" value="F:UDP-N-acetylglucosamine-dolichyl-phosphate N-acetylglucosaminephosphotransferase activity"/>
    <property type="evidence" value="ECO:0007669"/>
    <property type="project" value="UniProtKB-EC"/>
</dbReference>
<evidence type="ECO:0000256" key="13">
    <source>
        <dbReference type="ARBA" id="ARBA00022989"/>
    </source>
</evidence>
<evidence type="ECO:0000256" key="20">
    <source>
        <dbReference type="SAM" id="Phobius"/>
    </source>
</evidence>
<dbReference type="PANTHER" id="PTHR10571:SF0">
    <property type="entry name" value="UDP-N-ACETYLGLUCOSAMINE--DOLICHYL-PHOSPHATE N-ACETYLGLUCOSAMINEPHOSPHOTRANSFERASE"/>
    <property type="match status" value="1"/>
</dbReference>
<dbReference type="GO" id="GO:0006488">
    <property type="term" value="P:dolichol-linked oligosaccharide biosynthetic process"/>
    <property type="evidence" value="ECO:0007669"/>
    <property type="project" value="InterPro"/>
</dbReference>
<comment type="catalytic activity">
    <reaction evidence="18">
        <text>a di-trans,poly-cis-dolichyl phosphate + UDP-N-acetyl-alpha-D-glucosamine = an N-acetyl-alpha-D-glucosaminyl-diphospho-di-trans,poly-cis-dolichol + UMP</text>
        <dbReference type="Rhea" id="RHEA:13289"/>
        <dbReference type="Rhea" id="RHEA-COMP:19498"/>
        <dbReference type="Rhea" id="RHEA-COMP:19507"/>
        <dbReference type="ChEBI" id="CHEBI:57683"/>
        <dbReference type="ChEBI" id="CHEBI:57705"/>
        <dbReference type="ChEBI" id="CHEBI:57865"/>
        <dbReference type="ChEBI" id="CHEBI:58427"/>
        <dbReference type="EC" id="2.7.8.15"/>
    </reaction>
    <physiologicalReaction direction="left-to-right" evidence="18">
        <dbReference type="Rhea" id="RHEA:13290"/>
    </physiologicalReaction>
</comment>
<evidence type="ECO:0000256" key="3">
    <source>
        <dbReference type="ARBA" id="ARBA00004922"/>
    </source>
</evidence>
<evidence type="ECO:0000256" key="7">
    <source>
        <dbReference type="ARBA" id="ARBA00022676"/>
    </source>
</evidence>
<keyword evidence="9 20" id="KW-0812">Transmembrane</keyword>
<evidence type="ECO:0000256" key="18">
    <source>
        <dbReference type="ARBA" id="ARBA00045078"/>
    </source>
</evidence>
<comment type="pathway">
    <text evidence="3">Protein modification; protein glycosylation.</text>
</comment>
<evidence type="ECO:0000256" key="5">
    <source>
        <dbReference type="ARBA" id="ARBA00013225"/>
    </source>
</evidence>
<evidence type="ECO:0000256" key="6">
    <source>
        <dbReference type="ARBA" id="ARBA00017659"/>
    </source>
</evidence>
<feature type="transmembrane region" description="Helical" evidence="20">
    <location>
        <begin position="249"/>
        <end position="268"/>
    </location>
</feature>
<dbReference type="EC" id="2.7.8.15" evidence="5"/>
<proteinExistence type="inferred from homology"/>
<evidence type="ECO:0000256" key="10">
    <source>
        <dbReference type="ARBA" id="ARBA00022723"/>
    </source>
</evidence>
<evidence type="ECO:0000256" key="11">
    <source>
        <dbReference type="ARBA" id="ARBA00022824"/>
    </source>
</evidence>
<name>A0A9W7XK13_9FUNG</name>
<gene>
    <name evidence="21" type="primary">ALG7</name>
    <name evidence="21" type="ORF">LPJ64_003494</name>
</gene>
<organism evidence="21 22">
    <name type="scientific">Coemansia asiatica</name>
    <dbReference type="NCBI Taxonomy" id="1052880"/>
    <lineage>
        <taxon>Eukaryota</taxon>
        <taxon>Fungi</taxon>
        <taxon>Fungi incertae sedis</taxon>
        <taxon>Zoopagomycota</taxon>
        <taxon>Kickxellomycotina</taxon>
        <taxon>Kickxellomycetes</taxon>
        <taxon>Kickxellales</taxon>
        <taxon>Kickxellaceae</taxon>
        <taxon>Coemansia</taxon>
    </lineage>
</organism>
<dbReference type="GO" id="GO:0016757">
    <property type="term" value="F:glycosyltransferase activity"/>
    <property type="evidence" value="ECO:0007669"/>
    <property type="project" value="UniProtKB-KW"/>
</dbReference>
<evidence type="ECO:0000256" key="15">
    <source>
        <dbReference type="ARBA" id="ARBA00029567"/>
    </source>
</evidence>
<accession>A0A9W7XK13</accession>
<evidence type="ECO:0000256" key="17">
    <source>
        <dbReference type="ARBA" id="ARBA00044717"/>
    </source>
</evidence>
<dbReference type="PANTHER" id="PTHR10571">
    <property type="entry name" value="UDP-N-ACETYLGLUCOSAMINE--DOLICHYL-PHOSPHATE N-ACETYLGLUCOSAMINEPHOSPHOTRANSFERASE"/>
    <property type="match status" value="1"/>
</dbReference>
<dbReference type="CDD" id="cd06855">
    <property type="entry name" value="GT_GPT_euk"/>
    <property type="match status" value="1"/>
</dbReference>
<evidence type="ECO:0000256" key="12">
    <source>
        <dbReference type="ARBA" id="ARBA00022842"/>
    </source>
</evidence>
<dbReference type="Proteomes" id="UP001145021">
    <property type="component" value="Unassembled WGS sequence"/>
</dbReference>
<comment type="subcellular location">
    <subcellularLocation>
        <location evidence="2">Endoplasmic reticulum membrane</location>
        <topology evidence="2">Multi-pass membrane protein</topology>
    </subcellularLocation>
</comment>
<dbReference type="GO" id="GO:0005789">
    <property type="term" value="C:endoplasmic reticulum membrane"/>
    <property type="evidence" value="ECO:0007669"/>
    <property type="project" value="UniProtKB-SubCell"/>
</dbReference>
<dbReference type="Pfam" id="PF00953">
    <property type="entry name" value="Glycos_transf_4"/>
    <property type="match status" value="1"/>
</dbReference>
<dbReference type="AlphaFoldDB" id="A0A9W7XK13"/>
<feature type="region of interest" description="Disordered" evidence="19">
    <location>
        <begin position="414"/>
        <end position="457"/>
    </location>
</feature>
<feature type="transmembrane region" description="Helical" evidence="20">
    <location>
        <begin position="219"/>
        <end position="237"/>
    </location>
</feature>
<dbReference type="InterPro" id="IPR000715">
    <property type="entry name" value="Glycosyl_transferase_4"/>
</dbReference>
<sequence length="547" mass="60625">MIKYKQVTAGLSPVLLALAWQFRNEPLAVCTCISILAGLATWCLVPATISTFKRVGLSGADLSKPTQPVLAESMGMVAATVYLIATFLFIPAQFRNWWTTQKLEPYEHGSHIFPFDRLGEYLSALLSLQSMVFLGFADDVFDLRWRFKLLLPTIASIPVLIVYYVGYGVTHVVVPVFMRSWLGTHIVDLGTLYYVYIGLMAVFCTNAINILAGINGVEVGQSIVIALSIIVKDIANVNSGNVEAEYQHLFTLYLLLPFVSVSCALYYWNVYPARVFVGDTYCYFAGMTFAVCGILGHFSKTLLLLFVPQVFNFLYSAPQIFGLVPCPRHRLPKMVTESPLPRALVARLQQEIESENNIGSDINSDNDNNSNDEDTLIVDNRLSHEDLSTGRIESIRRTISIAMMSFAKAKSSRAKKPLSSSSLPSSSSSLLSGRRSRFSSNRAGSSNSTSASRHNALMVPSRTTLEGAKPLGLSIIRIYELLAIADVERDEQGAMISVNNLTLLNLVLVRSGKLTESQLNNRILMIQAANSILAFIIRYRLSHMFYF</sequence>
<dbReference type="EMBL" id="JANBOH010000137">
    <property type="protein sequence ID" value="KAJ1644871.1"/>
    <property type="molecule type" value="Genomic_DNA"/>
</dbReference>
<evidence type="ECO:0000256" key="2">
    <source>
        <dbReference type="ARBA" id="ARBA00004477"/>
    </source>
</evidence>
<evidence type="ECO:0000256" key="16">
    <source>
        <dbReference type="ARBA" id="ARBA00033238"/>
    </source>
</evidence>
<feature type="transmembrane region" description="Helical" evidence="20">
    <location>
        <begin position="26"/>
        <end position="49"/>
    </location>
</feature>
<feature type="transmembrane region" description="Helical" evidence="20">
    <location>
        <begin position="280"/>
        <end position="298"/>
    </location>
</feature>
<feature type="transmembrane region" description="Helical" evidence="20">
    <location>
        <begin position="69"/>
        <end position="90"/>
    </location>
</feature>
<keyword evidence="13 20" id="KW-1133">Transmembrane helix</keyword>
<keyword evidence="11" id="KW-0256">Endoplasmic reticulum</keyword>